<organism evidence="2 3">
    <name type="scientific">Amphritea pacifica</name>
    <dbReference type="NCBI Taxonomy" id="2811233"/>
    <lineage>
        <taxon>Bacteria</taxon>
        <taxon>Pseudomonadati</taxon>
        <taxon>Pseudomonadota</taxon>
        <taxon>Gammaproteobacteria</taxon>
        <taxon>Oceanospirillales</taxon>
        <taxon>Oceanospirillaceae</taxon>
        <taxon>Amphritea</taxon>
    </lineage>
</organism>
<comment type="caution">
    <text evidence="2">The sequence shown here is derived from an EMBL/GenBank/DDBJ whole genome shotgun (WGS) entry which is preliminary data.</text>
</comment>
<dbReference type="PROSITE" id="PS51257">
    <property type="entry name" value="PROKAR_LIPOPROTEIN"/>
    <property type="match status" value="1"/>
</dbReference>
<evidence type="ECO:0000313" key="3">
    <source>
        <dbReference type="Proteomes" id="UP000760472"/>
    </source>
</evidence>
<dbReference type="RefSeq" id="WP_205214507.1">
    <property type="nucleotide sequence ID" value="NZ_JAFFZP010000064.1"/>
</dbReference>
<protein>
    <recommendedName>
        <fullName evidence="4">Lipoprotein</fullName>
    </recommendedName>
</protein>
<keyword evidence="3" id="KW-1185">Reference proteome</keyword>
<dbReference type="Proteomes" id="UP000760472">
    <property type="component" value="Unassembled WGS sequence"/>
</dbReference>
<evidence type="ECO:0008006" key="4">
    <source>
        <dbReference type="Google" id="ProtNLM"/>
    </source>
</evidence>
<dbReference type="EMBL" id="JAFFZP010000064">
    <property type="protein sequence ID" value="MBN0989863.1"/>
    <property type="molecule type" value="Genomic_DNA"/>
</dbReference>
<sequence>MKVLVVILSLFLLTSCTEADVEELMFRKIIEYDLIKLCEDDEQCKLDVKSQIKGCMVSSDWQGYIKNQDDDEELTRFTVQFYDCFVDAEGQPYFEANLD</sequence>
<name>A0ABS2WE45_9GAMM</name>
<evidence type="ECO:0000256" key="1">
    <source>
        <dbReference type="SAM" id="SignalP"/>
    </source>
</evidence>
<keyword evidence="1" id="KW-0732">Signal</keyword>
<feature type="chain" id="PRO_5046819544" description="Lipoprotein" evidence="1">
    <location>
        <begin position="20"/>
        <end position="99"/>
    </location>
</feature>
<proteinExistence type="predicted"/>
<accession>A0ABS2WE45</accession>
<feature type="signal peptide" evidence="1">
    <location>
        <begin position="1"/>
        <end position="19"/>
    </location>
</feature>
<gene>
    <name evidence="2" type="ORF">JW498_21090</name>
</gene>
<reference evidence="2 3" key="1">
    <citation type="submission" date="2021-02" db="EMBL/GenBank/DDBJ databases">
        <title>A novel species of genus Amphritea isolated from a fishpond in China.</title>
        <authorList>
            <person name="Lu H."/>
        </authorList>
    </citation>
    <scope>NUCLEOTIDE SEQUENCE [LARGE SCALE GENOMIC DNA]</scope>
    <source>
        <strain evidence="2 3">RP18W</strain>
    </source>
</reference>
<evidence type="ECO:0000313" key="2">
    <source>
        <dbReference type="EMBL" id="MBN0989863.1"/>
    </source>
</evidence>